<dbReference type="SUPFAM" id="SSF103473">
    <property type="entry name" value="MFS general substrate transporter"/>
    <property type="match status" value="1"/>
</dbReference>
<feature type="transmembrane region" description="Helical" evidence="2">
    <location>
        <begin position="74"/>
        <end position="93"/>
    </location>
</feature>
<dbReference type="RefSeq" id="WP_085496772.1">
    <property type="nucleotide sequence ID" value="NZ_FXAZ01000005.1"/>
</dbReference>
<evidence type="ECO:0000256" key="2">
    <source>
        <dbReference type="SAM" id="Phobius"/>
    </source>
</evidence>
<comment type="subcellular location">
    <subcellularLocation>
        <location evidence="1">Cell membrane</location>
        <topology evidence="1">Multi-pass membrane protein</topology>
    </subcellularLocation>
</comment>
<keyword evidence="2" id="KW-0812">Transmembrane</keyword>
<proteinExistence type="predicted"/>
<dbReference type="EMBL" id="FXAZ01000005">
    <property type="protein sequence ID" value="SMG54574.1"/>
    <property type="molecule type" value="Genomic_DNA"/>
</dbReference>
<dbReference type="PROSITE" id="PS51257">
    <property type="entry name" value="PROKAR_LIPOPROTEIN"/>
    <property type="match status" value="1"/>
</dbReference>
<keyword evidence="4" id="KW-1185">Reference proteome</keyword>
<feature type="transmembrane region" description="Helical" evidence="2">
    <location>
        <begin position="41"/>
        <end position="62"/>
    </location>
</feature>
<feature type="transmembrane region" description="Helical" evidence="2">
    <location>
        <begin position="12"/>
        <end position="35"/>
    </location>
</feature>
<dbReference type="STRING" id="1852522.SAMN06295960_3789"/>
<dbReference type="InterPro" id="IPR011701">
    <property type="entry name" value="MFS"/>
</dbReference>
<organism evidence="3 4">
    <name type="scientific">Paenibacillus aquistagni</name>
    <dbReference type="NCBI Taxonomy" id="1852522"/>
    <lineage>
        <taxon>Bacteria</taxon>
        <taxon>Bacillati</taxon>
        <taxon>Bacillota</taxon>
        <taxon>Bacilli</taxon>
        <taxon>Bacillales</taxon>
        <taxon>Paenibacillaceae</taxon>
        <taxon>Paenibacillus</taxon>
    </lineage>
</organism>
<name>A0A1X7LM52_9BACL</name>
<feature type="transmembrane region" description="Helical" evidence="2">
    <location>
        <begin position="99"/>
        <end position="122"/>
    </location>
</feature>
<feature type="transmembrane region" description="Helical" evidence="2">
    <location>
        <begin position="249"/>
        <end position="268"/>
    </location>
</feature>
<feature type="transmembrane region" description="Helical" evidence="2">
    <location>
        <begin position="299"/>
        <end position="316"/>
    </location>
</feature>
<dbReference type="Proteomes" id="UP000193834">
    <property type="component" value="Unassembled WGS sequence"/>
</dbReference>
<dbReference type="AlphaFoldDB" id="A0A1X7LM52"/>
<dbReference type="OrthoDB" id="2086294at2"/>
<dbReference type="GO" id="GO:0005886">
    <property type="term" value="C:plasma membrane"/>
    <property type="evidence" value="ECO:0007669"/>
    <property type="project" value="UniProtKB-SubCell"/>
</dbReference>
<dbReference type="InterPro" id="IPR036259">
    <property type="entry name" value="MFS_trans_sf"/>
</dbReference>
<protein>
    <submittedName>
        <fullName evidence="3">MFS transporter, YQGE family, putative transporter</fullName>
    </submittedName>
</protein>
<feature type="transmembrane region" description="Helical" evidence="2">
    <location>
        <begin position="345"/>
        <end position="364"/>
    </location>
</feature>
<evidence type="ECO:0000313" key="3">
    <source>
        <dbReference type="EMBL" id="SMG54574.1"/>
    </source>
</evidence>
<dbReference type="Pfam" id="PF07690">
    <property type="entry name" value="MFS_1"/>
    <property type="match status" value="1"/>
</dbReference>
<feature type="transmembrane region" description="Helical" evidence="2">
    <location>
        <begin position="275"/>
        <end position="293"/>
    </location>
</feature>
<feature type="transmembrane region" description="Helical" evidence="2">
    <location>
        <begin position="215"/>
        <end position="237"/>
    </location>
</feature>
<reference evidence="3 4" key="1">
    <citation type="submission" date="2017-04" db="EMBL/GenBank/DDBJ databases">
        <authorList>
            <person name="Afonso C.L."/>
            <person name="Miller P.J."/>
            <person name="Scott M.A."/>
            <person name="Spackman E."/>
            <person name="Goraichik I."/>
            <person name="Dimitrov K.M."/>
            <person name="Suarez D.L."/>
            <person name="Swayne D.E."/>
        </authorList>
    </citation>
    <scope>NUCLEOTIDE SEQUENCE [LARGE SCALE GENOMIC DNA]</scope>
    <source>
        <strain evidence="3 4">11</strain>
    </source>
</reference>
<dbReference type="Gene3D" id="1.20.1250.20">
    <property type="entry name" value="MFS general substrate transporter like domains"/>
    <property type="match status" value="1"/>
</dbReference>
<dbReference type="GO" id="GO:0022857">
    <property type="term" value="F:transmembrane transporter activity"/>
    <property type="evidence" value="ECO:0007669"/>
    <property type="project" value="InterPro"/>
</dbReference>
<keyword evidence="2" id="KW-1133">Transmembrane helix</keyword>
<sequence>MQARLDGQTKLLLLVYGLFACANAFSGTFVNVFLWKVRPDYALIGWFALLQQLSLGAAFVLGGKWVKEHNKMNYLRLGIILAVAFYTLVLILGKGAIDWIWLLGIILGLAMGAFWLSFNVVYFEVTEANNRDIFNGWVGLIGSGSTMIAPWLSGLLIGRFADQGYNYMFMASIVIFSIGVVLSFWLKKRPPGRAYQWNIPLKLWLRKASLWHPTFFALAAQGLRDGAFGFLIGLLVFVATSNEVKLGNYTLWTSIVGLISFYIVGRFMTWRYRSVGMLAGTIAMALSVIPLFVKVHYVTFLLFGIGMALTSPLFVIPMTSTTFDLMAENDEAVNQRVELTVLRELGLFVGRSLSILAFIGLVSISTKAEVIVIFLAIIGCMPIISAWLMRKLVQRKAPTPTTS</sequence>
<feature type="transmembrane region" description="Helical" evidence="2">
    <location>
        <begin position="370"/>
        <end position="389"/>
    </location>
</feature>
<feature type="transmembrane region" description="Helical" evidence="2">
    <location>
        <begin position="165"/>
        <end position="186"/>
    </location>
</feature>
<dbReference type="InterPro" id="IPR052528">
    <property type="entry name" value="Sugar_transport-like"/>
</dbReference>
<evidence type="ECO:0000256" key="1">
    <source>
        <dbReference type="ARBA" id="ARBA00004651"/>
    </source>
</evidence>
<keyword evidence="2" id="KW-0472">Membrane</keyword>
<dbReference type="PANTHER" id="PTHR23526">
    <property type="entry name" value="INTEGRAL MEMBRANE TRANSPORT PROTEIN-RELATED"/>
    <property type="match status" value="1"/>
</dbReference>
<feature type="transmembrane region" description="Helical" evidence="2">
    <location>
        <begin position="134"/>
        <end position="153"/>
    </location>
</feature>
<evidence type="ECO:0000313" key="4">
    <source>
        <dbReference type="Proteomes" id="UP000193834"/>
    </source>
</evidence>
<accession>A0A1X7LM52</accession>
<gene>
    <name evidence="3" type="ORF">SAMN06295960_3789</name>
</gene>
<dbReference type="PANTHER" id="PTHR23526:SF2">
    <property type="entry name" value="MAJOR FACILITATOR SUPERFAMILY (MFS) PROFILE DOMAIN-CONTAINING PROTEIN"/>
    <property type="match status" value="1"/>
</dbReference>